<dbReference type="PANTHER" id="PTHR23023">
    <property type="entry name" value="DIMETHYLANILINE MONOOXYGENASE"/>
    <property type="match status" value="1"/>
</dbReference>
<evidence type="ECO:0000313" key="8">
    <source>
        <dbReference type="EMBL" id="GBO02051.1"/>
    </source>
</evidence>
<evidence type="ECO:0000313" key="9">
    <source>
        <dbReference type="Proteomes" id="UP000499080"/>
    </source>
</evidence>
<reference evidence="8 9" key="1">
    <citation type="journal article" date="2019" name="Sci. Rep.">
        <title>Orb-weaving spider Araneus ventricosus genome elucidates the spidroin gene catalogue.</title>
        <authorList>
            <person name="Kono N."/>
            <person name="Nakamura H."/>
            <person name="Ohtoshi R."/>
            <person name="Moran D.A.P."/>
            <person name="Shinohara A."/>
            <person name="Yoshida Y."/>
            <person name="Fujiwara M."/>
            <person name="Mori M."/>
            <person name="Tomita M."/>
            <person name="Arakawa K."/>
        </authorList>
    </citation>
    <scope>NUCLEOTIDE SEQUENCE [LARGE SCALE GENOMIC DNA]</scope>
</reference>
<comment type="caution">
    <text evidence="8">The sequence shown here is derived from an EMBL/GenBank/DDBJ whole genome shotgun (WGS) entry which is preliminary data.</text>
</comment>
<protein>
    <recommendedName>
        <fullName evidence="7">Flavin-containing monooxygenase</fullName>
        <ecNumber evidence="7">1.-.-.-</ecNumber>
    </recommendedName>
</protein>
<accession>A0A4Y2TPN3</accession>
<evidence type="ECO:0000256" key="1">
    <source>
        <dbReference type="ARBA" id="ARBA00001974"/>
    </source>
</evidence>
<dbReference type="FunFam" id="3.50.50.60:FF:000023">
    <property type="entry name" value="Dimethylaniline monooxygenase [N-oxide-forming]"/>
    <property type="match status" value="1"/>
</dbReference>
<comment type="similarity">
    <text evidence="2 7">Belongs to the FMO family.</text>
</comment>
<evidence type="ECO:0000256" key="6">
    <source>
        <dbReference type="ARBA" id="ARBA00023002"/>
    </source>
</evidence>
<dbReference type="InterPro" id="IPR020946">
    <property type="entry name" value="Flavin_mOase-like"/>
</dbReference>
<dbReference type="InterPro" id="IPR050346">
    <property type="entry name" value="FMO-like"/>
</dbReference>
<keyword evidence="9" id="KW-1185">Reference proteome</keyword>
<dbReference type="GO" id="GO:0004499">
    <property type="term" value="F:N,N-dimethylaniline monooxygenase activity"/>
    <property type="evidence" value="ECO:0007669"/>
    <property type="project" value="InterPro"/>
</dbReference>
<keyword evidence="4 7" id="KW-0274">FAD</keyword>
<dbReference type="EMBL" id="BGPR01029912">
    <property type="protein sequence ID" value="GBO02051.1"/>
    <property type="molecule type" value="Genomic_DNA"/>
</dbReference>
<keyword evidence="6 7" id="KW-0560">Oxidoreductase</keyword>
<name>A0A4Y2TPN3_ARAVE</name>
<evidence type="ECO:0000256" key="2">
    <source>
        <dbReference type="ARBA" id="ARBA00009183"/>
    </source>
</evidence>
<dbReference type="GO" id="GO:0050661">
    <property type="term" value="F:NADP binding"/>
    <property type="evidence" value="ECO:0007669"/>
    <property type="project" value="InterPro"/>
</dbReference>
<dbReference type="AlphaFoldDB" id="A0A4Y2TPN3"/>
<dbReference type="InterPro" id="IPR036188">
    <property type="entry name" value="FAD/NAD-bd_sf"/>
</dbReference>
<dbReference type="Pfam" id="PF00743">
    <property type="entry name" value="FMO-like"/>
    <property type="match status" value="1"/>
</dbReference>
<keyword evidence="3 7" id="KW-0285">Flavoprotein</keyword>
<keyword evidence="5" id="KW-0521">NADP</keyword>
<dbReference type="Proteomes" id="UP000499080">
    <property type="component" value="Unassembled WGS sequence"/>
</dbReference>
<dbReference type="SUPFAM" id="SSF51905">
    <property type="entry name" value="FAD/NAD(P)-binding domain"/>
    <property type="match status" value="1"/>
</dbReference>
<proteinExistence type="inferred from homology"/>
<dbReference type="GO" id="GO:0050660">
    <property type="term" value="F:flavin adenine dinucleotide binding"/>
    <property type="evidence" value="ECO:0007669"/>
    <property type="project" value="InterPro"/>
</dbReference>
<gene>
    <name evidence="8" type="ORF">AVEN_139520_1</name>
</gene>
<evidence type="ECO:0000256" key="5">
    <source>
        <dbReference type="ARBA" id="ARBA00022857"/>
    </source>
</evidence>
<dbReference type="OrthoDB" id="66881at2759"/>
<dbReference type="Gene3D" id="3.50.50.60">
    <property type="entry name" value="FAD/NAD(P)-binding domain"/>
    <property type="match status" value="2"/>
</dbReference>
<comment type="cofactor">
    <cofactor evidence="1 7">
        <name>FAD</name>
        <dbReference type="ChEBI" id="CHEBI:57692"/>
    </cofactor>
</comment>
<evidence type="ECO:0000256" key="7">
    <source>
        <dbReference type="RuleBase" id="RU361177"/>
    </source>
</evidence>
<keyword evidence="7" id="KW-0503">Monooxygenase</keyword>
<organism evidence="8 9">
    <name type="scientific">Araneus ventricosus</name>
    <name type="common">Orbweaver spider</name>
    <name type="synonym">Epeira ventricosa</name>
    <dbReference type="NCBI Taxonomy" id="182803"/>
    <lineage>
        <taxon>Eukaryota</taxon>
        <taxon>Metazoa</taxon>
        <taxon>Ecdysozoa</taxon>
        <taxon>Arthropoda</taxon>
        <taxon>Chelicerata</taxon>
        <taxon>Arachnida</taxon>
        <taxon>Araneae</taxon>
        <taxon>Araneomorphae</taxon>
        <taxon>Entelegynae</taxon>
        <taxon>Araneoidea</taxon>
        <taxon>Araneidae</taxon>
        <taxon>Araneus</taxon>
    </lineage>
</organism>
<evidence type="ECO:0000256" key="4">
    <source>
        <dbReference type="ARBA" id="ARBA00022827"/>
    </source>
</evidence>
<evidence type="ECO:0000256" key="3">
    <source>
        <dbReference type="ARBA" id="ARBA00022630"/>
    </source>
</evidence>
<sequence length="111" mass="12620">MYTVKPNHWVFSKDPVLNDHFGSKLLSGSIVQKPNIQRFTENGVIFEGDKEVTECDVVIMATGYTWKFPFLEEDRHLGDGRRQNQPLQVNVSTSSASRNVGNHGLHSYIWA</sequence>
<dbReference type="EC" id="1.-.-.-" evidence="7"/>